<evidence type="ECO:0000259" key="10">
    <source>
        <dbReference type="Pfam" id="PF01909"/>
    </source>
</evidence>
<evidence type="ECO:0000256" key="7">
    <source>
        <dbReference type="ARBA" id="ARBA00022840"/>
    </source>
</evidence>
<evidence type="ECO:0000256" key="2">
    <source>
        <dbReference type="ARBA" id="ARBA00022649"/>
    </source>
</evidence>
<dbReference type="OrthoDB" id="9793933at2"/>
<keyword evidence="3" id="KW-0808">Transferase</keyword>
<evidence type="ECO:0000256" key="8">
    <source>
        <dbReference type="ARBA" id="ARBA00022842"/>
    </source>
</evidence>
<comment type="caution">
    <text evidence="11">The sequence shown here is derived from an EMBL/GenBank/DDBJ whole genome shotgun (WGS) entry which is preliminary data.</text>
</comment>
<comment type="similarity">
    <text evidence="9">Belongs to the MntA antitoxin family.</text>
</comment>
<evidence type="ECO:0000313" key="12">
    <source>
        <dbReference type="Proteomes" id="UP000249754"/>
    </source>
</evidence>
<evidence type="ECO:0000256" key="1">
    <source>
        <dbReference type="ARBA" id="ARBA00001946"/>
    </source>
</evidence>
<dbReference type="PANTHER" id="PTHR33571:SF12">
    <property type="entry name" value="BSL3053 PROTEIN"/>
    <property type="match status" value="1"/>
</dbReference>
<dbReference type="Proteomes" id="UP000249754">
    <property type="component" value="Unassembled WGS sequence"/>
</dbReference>
<dbReference type="PANTHER" id="PTHR33571">
    <property type="entry name" value="SSL8005 PROTEIN"/>
    <property type="match status" value="1"/>
</dbReference>
<accession>A0A327SWQ4</accession>
<name>A0A327SWQ4_9SPHI</name>
<keyword evidence="8" id="KW-0460">Magnesium</keyword>
<keyword evidence="6" id="KW-0547">Nucleotide-binding</keyword>
<sequence length="85" mass="9811">MFTLLTAISFLLITQLYAFGSVLNGQFKESSDIDLIVSFDKAKIDDYASNYYKLKFSLEDAFKRPVDLLEEKALKNPYFKKIAEK</sequence>
<evidence type="ECO:0000256" key="3">
    <source>
        <dbReference type="ARBA" id="ARBA00022679"/>
    </source>
</evidence>
<dbReference type="InterPro" id="IPR043519">
    <property type="entry name" value="NT_sf"/>
</dbReference>
<dbReference type="GO" id="GO:0005524">
    <property type="term" value="F:ATP binding"/>
    <property type="evidence" value="ECO:0007669"/>
    <property type="project" value="UniProtKB-KW"/>
</dbReference>
<keyword evidence="2" id="KW-1277">Toxin-antitoxin system</keyword>
<evidence type="ECO:0000256" key="6">
    <source>
        <dbReference type="ARBA" id="ARBA00022741"/>
    </source>
</evidence>
<evidence type="ECO:0000256" key="4">
    <source>
        <dbReference type="ARBA" id="ARBA00022695"/>
    </source>
</evidence>
<dbReference type="InterPro" id="IPR002934">
    <property type="entry name" value="Polymerase_NTP_transf_dom"/>
</dbReference>
<dbReference type="SUPFAM" id="SSF81301">
    <property type="entry name" value="Nucleotidyltransferase"/>
    <property type="match status" value="1"/>
</dbReference>
<dbReference type="Gene3D" id="3.30.460.10">
    <property type="entry name" value="Beta Polymerase, domain 2"/>
    <property type="match status" value="1"/>
</dbReference>
<dbReference type="EMBL" id="QLLR01000004">
    <property type="protein sequence ID" value="RAJ33389.1"/>
    <property type="molecule type" value="Genomic_DNA"/>
</dbReference>
<dbReference type="GO" id="GO:0016779">
    <property type="term" value="F:nucleotidyltransferase activity"/>
    <property type="evidence" value="ECO:0007669"/>
    <property type="project" value="UniProtKB-KW"/>
</dbReference>
<dbReference type="InterPro" id="IPR052038">
    <property type="entry name" value="Type-VII_TA_antitoxin"/>
</dbReference>
<protein>
    <recommendedName>
        <fullName evidence="10">Polymerase nucleotidyl transferase domain-containing protein</fullName>
    </recommendedName>
</protein>
<gene>
    <name evidence="11" type="ORF">LY11_01438</name>
</gene>
<dbReference type="AlphaFoldDB" id="A0A327SWQ4"/>
<organism evidence="11 12">
    <name type="scientific">Pedobacter cryoconitis</name>
    <dbReference type="NCBI Taxonomy" id="188932"/>
    <lineage>
        <taxon>Bacteria</taxon>
        <taxon>Pseudomonadati</taxon>
        <taxon>Bacteroidota</taxon>
        <taxon>Sphingobacteriia</taxon>
        <taxon>Sphingobacteriales</taxon>
        <taxon>Sphingobacteriaceae</taxon>
        <taxon>Pedobacter</taxon>
    </lineage>
</organism>
<feature type="domain" description="Polymerase nucleotidyl transferase" evidence="10">
    <location>
        <begin position="5"/>
        <end position="84"/>
    </location>
</feature>
<keyword evidence="4" id="KW-0548">Nucleotidyltransferase</keyword>
<reference evidence="11 12" key="1">
    <citation type="submission" date="2018-06" db="EMBL/GenBank/DDBJ databases">
        <title>Genomic Encyclopedia of Archaeal and Bacterial Type Strains, Phase II (KMG-II): from individual species to whole genera.</title>
        <authorList>
            <person name="Goeker M."/>
        </authorList>
    </citation>
    <scope>NUCLEOTIDE SEQUENCE [LARGE SCALE GENOMIC DNA]</scope>
    <source>
        <strain evidence="11 12">DSM 14825</strain>
    </source>
</reference>
<evidence type="ECO:0000256" key="9">
    <source>
        <dbReference type="ARBA" id="ARBA00038276"/>
    </source>
</evidence>
<dbReference type="CDD" id="cd05403">
    <property type="entry name" value="NT_KNTase_like"/>
    <property type="match status" value="1"/>
</dbReference>
<dbReference type="GO" id="GO:0046872">
    <property type="term" value="F:metal ion binding"/>
    <property type="evidence" value="ECO:0007669"/>
    <property type="project" value="UniProtKB-KW"/>
</dbReference>
<keyword evidence="5" id="KW-0479">Metal-binding</keyword>
<evidence type="ECO:0000313" key="11">
    <source>
        <dbReference type="EMBL" id="RAJ33389.1"/>
    </source>
</evidence>
<dbReference type="Pfam" id="PF01909">
    <property type="entry name" value="NTP_transf_2"/>
    <property type="match status" value="1"/>
</dbReference>
<evidence type="ECO:0000256" key="5">
    <source>
        <dbReference type="ARBA" id="ARBA00022723"/>
    </source>
</evidence>
<dbReference type="RefSeq" id="WP_111633011.1">
    <property type="nucleotide sequence ID" value="NZ_QLLR01000004.1"/>
</dbReference>
<comment type="cofactor">
    <cofactor evidence="1">
        <name>Mg(2+)</name>
        <dbReference type="ChEBI" id="CHEBI:18420"/>
    </cofactor>
</comment>
<keyword evidence="7" id="KW-0067">ATP-binding</keyword>
<proteinExistence type="inferred from homology"/>